<feature type="compositionally biased region" description="Low complexity" evidence="5">
    <location>
        <begin position="562"/>
        <end position="577"/>
    </location>
</feature>
<evidence type="ECO:0000256" key="1">
    <source>
        <dbReference type="ARBA" id="ARBA00022679"/>
    </source>
</evidence>
<dbReference type="InterPro" id="IPR011009">
    <property type="entry name" value="Kinase-like_dom_sf"/>
</dbReference>
<feature type="compositionally biased region" description="Polar residues" evidence="5">
    <location>
        <begin position="428"/>
        <end position="440"/>
    </location>
</feature>
<dbReference type="RefSeq" id="WP_206718313.1">
    <property type="nucleotide sequence ID" value="NZ_CP071091.1"/>
</dbReference>
<dbReference type="CDD" id="cd14014">
    <property type="entry name" value="STKc_PknB_like"/>
    <property type="match status" value="1"/>
</dbReference>
<keyword evidence="6" id="KW-0472">Membrane</keyword>
<name>A0ABX7NCY5_9BACT</name>
<dbReference type="InterPro" id="IPR008266">
    <property type="entry name" value="Tyr_kinase_AS"/>
</dbReference>
<dbReference type="Gene3D" id="1.10.510.10">
    <property type="entry name" value="Transferase(Phosphotransferase) domain 1"/>
    <property type="match status" value="1"/>
</dbReference>
<dbReference type="InterPro" id="IPR000719">
    <property type="entry name" value="Prot_kinase_dom"/>
</dbReference>
<dbReference type="Gene3D" id="3.30.200.20">
    <property type="entry name" value="Phosphorylase Kinase, domain 1"/>
    <property type="match status" value="1"/>
</dbReference>
<organism evidence="8 9">
    <name type="scientific">Myxococcus landrumensis</name>
    <dbReference type="NCBI Taxonomy" id="2813577"/>
    <lineage>
        <taxon>Bacteria</taxon>
        <taxon>Pseudomonadati</taxon>
        <taxon>Myxococcota</taxon>
        <taxon>Myxococcia</taxon>
        <taxon>Myxococcales</taxon>
        <taxon>Cystobacterineae</taxon>
        <taxon>Myxococcaceae</taxon>
        <taxon>Myxococcus</taxon>
    </lineage>
</organism>
<keyword evidence="6" id="KW-0812">Transmembrane</keyword>
<dbReference type="EMBL" id="CP071091">
    <property type="protein sequence ID" value="QSQ16667.1"/>
    <property type="molecule type" value="Genomic_DNA"/>
</dbReference>
<evidence type="ECO:0000256" key="5">
    <source>
        <dbReference type="SAM" id="MobiDB-lite"/>
    </source>
</evidence>
<evidence type="ECO:0000256" key="2">
    <source>
        <dbReference type="ARBA" id="ARBA00022741"/>
    </source>
</evidence>
<proteinExistence type="predicted"/>
<feature type="region of interest" description="Disordered" evidence="5">
    <location>
        <begin position="508"/>
        <end position="609"/>
    </location>
</feature>
<feature type="region of interest" description="Disordered" evidence="5">
    <location>
        <begin position="381"/>
        <end position="478"/>
    </location>
</feature>
<feature type="region of interest" description="Disordered" evidence="5">
    <location>
        <begin position="320"/>
        <end position="341"/>
    </location>
</feature>
<feature type="transmembrane region" description="Helical" evidence="6">
    <location>
        <begin position="484"/>
        <end position="505"/>
    </location>
</feature>
<evidence type="ECO:0000256" key="4">
    <source>
        <dbReference type="ARBA" id="ARBA00022840"/>
    </source>
</evidence>
<keyword evidence="6" id="KW-1133">Transmembrane helix</keyword>
<dbReference type="SUPFAM" id="SSF56112">
    <property type="entry name" value="Protein kinase-like (PK-like)"/>
    <property type="match status" value="1"/>
</dbReference>
<keyword evidence="2" id="KW-0547">Nucleotide-binding</keyword>
<dbReference type="PANTHER" id="PTHR43289:SF6">
    <property type="entry name" value="SERINE_THREONINE-PROTEIN KINASE NEKL-3"/>
    <property type="match status" value="1"/>
</dbReference>
<evidence type="ECO:0000313" key="9">
    <source>
        <dbReference type="Proteomes" id="UP000663090"/>
    </source>
</evidence>
<feature type="domain" description="Protein kinase" evidence="7">
    <location>
        <begin position="6"/>
        <end position="280"/>
    </location>
</feature>
<dbReference type="GO" id="GO:0016301">
    <property type="term" value="F:kinase activity"/>
    <property type="evidence" value="ECO:0007669"/>
    <property type="project" value="UniProtKB-KW"/>
</dbReference>
<keyword evidence="3 8" id="KW-0418">Kinase</keyword>
<evidence type="ECO:0000313" key="8">
    <source>
        <dbReference type="EMBL" id="QSQ16667.1"/>
    </source>
</evidence>
<dbReference type="PROSITE" id="PS00109">
    <property type="entry name" value="PROTEIN_KINASE_TYR"/>
    <property type="match status" value="1"/>
</dbReference>
<evidence type="ECO:0000256" key="3">
    <source>
        <dbReference type="ARBA" id="ARBA00022777"/>
    </source>
</evidence>
<reference evidence="8 9" key="1">
    <citation type="submission" date="2021-02" db="EMBL/GenBank/DDBJ databases">
        <title>De Novo genome assembly of isolated myxobacteria.</title>
        <authorList>
            <person name="Stevens D.C."/>
        </authorList>
    </citation>
    <scope>NUCLEOTIDE SEQUENCE [LARGE SCALE GENOMIC DNA]</scope>
    <source>
        <strain evidence="8 9">SCHIC003</strain>
    </source>
</reference>
<dbReference type="PANTHER" id="PTHR43289">
    <property type="entry name" value="MITOGEN-ACTIVATED PROTEIN KINASE KINASE KINASE 20-RELATED"/>
    <property type="match status" value="1"/>
</dbReference>
<dbReference type="Proteomes" id="UP000663090">
    <property type="component" value="Chromosome"/>
</dbReference>
<evidence type="ECO:0000256" key="6">
    <source>
        <dbReference type="SAM" id="Phobius"/>
    </source>
</evidence>
<dbReference type="PROSITE" id="PS50011">
    <property type="entry name" value="PROTEIN_KINASE_DOM"/>
    <property type="match status" value="1"/>
</dbReference>
<keyword evidence="1" id="KW-0808">Transferase</keyword>
<protein>
    <submittedName>
        <fullName evidence="8">Protein kinase</fullName>
    </submittedName>
</protein>
<dbReference type="Pfam" id="PF00069">
    <property type="entry name" value="Pkinase"/>
    <property type="match status" value="1"/>
</dbReference>
<keyword evidence="9" id="KW-1185">Reference proteome</keyword>
<keyword evidence="4" id="KW-0067">ATP-binding</keyword>
<sequence length="678" mass="71886">MHVGKYQLVRKIASGGMAEVYLAKAAGPMGFEKTLVLKRILPHLAEDPAFVEMFLGEARLAAQLEHPNIVQIFDFGEADGSYFLAMELIDGPTLRRLVKRAAEQVLPPVMCAKLVALAAEGLAFAHDFCDPVSGEPLGLIHRDVSPDNILVSRQGAVKVVDFGVAKVAGQGHRTQTGVMKGKVAYMPPEQLRTLPLDRRVDVYALGVVLYELLTGKRPFDATTEASTMQAILFEPFTPVEARRPDVPVALQEILQRALAKERDERYPDCREFQADLERYLLSAGESVGAYQIAQFVGRLVAEGVGGVVVGSPAHGVMGPRATPRSMVAPVESKPPVPTPRSMVAQAQNEVKPSVPESLSMEDTLPTTPVPQLAHKVLAGAVPGASSGEGAEGRERAPKPAAGRRRTASRPALPAHPGVAGEVRGTRDGWSTSGVSATIPLQRNEIEQARARVLSESPDEEVADEDHISTGAQAGPLSGSRVSGVLVAVLIAVSIVAVASLVLFGFRGERKDSTVPPPPAPTGLLDGGHSPDAGDGGGYRTTVPPLDGGADAGPPDAGPPDAGPSDAGPPDAGPPDAGVTVSLDGGLGERSERDAGTTRPPPPRRKPKGKLEFRVRPYAKIYIGEKYIGETPIDVPVEWEVGTVTVTFVNEDLKARKQKTFDVKAGPKPNLIKFNFYEE</sequence>
<evidence type="ECO:0000259" key="7">
    <source>
        <dbReference type="PROSITE" id="PS50011"/>
    </source>
</evidence>
<gene>
    <name evidence="8" type="ORF">JY572_11725</name>
</gene>
<feature type="compositionally biased region" description="Low complexity" evidence="5">
    <location>
        <begin position="543"/>
        <end position="554"/>
    </location>
</feature>
<feature type="compositionally biased region" description="Basic and acidic residues" evidence="5">
    <location>
        <begin position="586"/>
        <end position="595"/>
    </location>
</feature>
<accession>A0ABX7NCY5</accession>